<feature type="domain" description="VTT" evidence="7">
    <location>
        <begin position="2"/>
        <end position="100"/>
    </location>
</feature>
<feature type="non-terminal residue" evidence="8">
    <location>
        <position position="1"/>
    </location>
</feature>
<sequence>ALWGTILSTLGANAGANLSFFISRYLGRTTLEKYIKYDFNFYRRDAHPRDFWTLLSLRLFPLVPFTGLNLVCGFTNLPWRAYSLATFIGMLPWTILYSTFADTALAVSQAFSWRILSKLLLLSLLILGFLGLRRFFNKQLK</sequence>
<keyword evidence="3 6" id="KW-0812">Transmembrane</keyword>
<evidence type="ECO:0000256" key="6">
    <source>
        <dbReference type="SAM" id="Phobius"/>
    </source>
</evidence>
<keyword evidence="5 6" id="KW-0472">Membrane</keyword>
<evidence type="ECO:0000256" key="4">
    <source>
        <dbReference type="ARBA" id="ARBA00022989"/>
    </source>
</evidence>
<keyword evidence="2" id="KW-1003">Cell membrane</keyword>
<comment type="subcellular location">
    <subcellularLocation>
        <location evidence="1">Cell membrane</location>
        <topology evidence="1">Multi-pass membrane protein</topology>
    </subcellularLocation>
</comment>
<feature type="transmembrane region" description="Helical" evidence="6">
    <location>
        <begin position="112"/>
        <end position="132"/>
    </location>
</feature>
<evidence type="ECO:0000256" key="2">
    <source>
        <dbReference type="ARBA" id="ARBA00022475"/>
    </source>
</evidence>
<gene>
    <name evidence="8" type="ORF">METZ01_LOCUS487383</name>
</gene>
<name>A0A383CR38_9ZZZZ</name>
<dbReference type="InterPro" id="IPR015414">
    <property type="entry name" value="TMEM64"/>
</dbReference>
<evidence type="ECO:0000256" key="1">
    <source>
        <dbReference type="ARBA" id="ARBA00004651"/>
    </source>
</evidence>
<dbReference type="Pfam" id="PF09335">
    <property type="entry name" value="VTT_dom"/>
    <property type="match status" value="1"/>
</dbReference>
<dbReference type="PANTHER" id="PTHR12677">
    <property type="entry name" value="GOLGI APPARATUS MEMBRANE PROTEIN TVP38-RELATED"/>
    <property type="match status" value="1"/>
</dbReference>
<dbReference type="PANTHER" id="PTHR12677:SF59">
    <property type="entry name" value="GOLGI APPARATUS MEMBRANE PROTEIN TVP38-RELATED"/>
    <property type="match status" value="1"/>
</dbReference>
<feature type="transmembrane region" description="Helical" evidence="6">
    <location>
        <begin position="81"/>
        <end position="100"/>
    </location>
</feature>
<dbReference type="GO" id="GO:0005886">
    <property type="term" value="C:plasma membrane"/>
    <property type="evidence" value="ECO:0007669"/>
    <property type="project" value="UniProtKB-SubCell"/>
</dbReference>
<dbReference type="InterPro" id="IPR032816">
    <property type="entry name" value="VTT_dom"/>
</dbReference>
<evidence type="ECO:0000259" key="7">
    <source>
        <dbReference type="Pfam" id="PF09335"/>
    </source>
</evidence>
<accession>A0A383CR38</accession>
<evidence type="ECO:0000313" key="8">
    <source>
        <dbReference type="EMBL" id="SVE34529.1"/>
    </source>
</evidence>
<organism evidence="8">
    <name type="scientific">marine metagenome</name>
    <dbReference type="NCBI Taxonomy" id="408172"/>
    <lineage>
        <taxon>unclassified sequences</taxon>
        <taxon>metagenomes</taxon>
        <taxon>ecological metagenomes</taxon>
    </lineage>
</organism>
<protein>
    <recommendedName>
        <fullName evidence="7">VTT domain-containing protein</fullName>
    </recommendedName>
</protein>
<dbReference type="AlphaFoldDB" id="A0A383CR38"/>
<proteinExistence type="predicted"/>
<evidence type="ECO:0000256" key="5">
    <source>
        <dbReference type="ARBA" id="ARBA00023136"/>
    </source>
</evidence>
<feature type="transmembrane region" description="Helical" evidence="6">
    <location>
        <begin position="51"/>
        <end position="74"/>
    </location>
</feature>
<keyword evidence="4 6" id="KW-1133">Transmembrane helix</keyword>
<dbReference type="EMBL" id="UINC01210870">
    <property type="protein sequence ID" value="SVE34529.1"/>
    <property type="molecule type" value="Genomic_DNA"/>
</dbReference>
<reference evidence="8" key="1">
    <citation type="submission" date="2018-05" db="EMBL/GenBank/DDBJ databases">
        <authorList>
            <person name="Lanie J.A."/>
            <person name="Ng W.-L."/>
            <person name="Kazmierczak K.M."/>
            <person name="Andrzejewski T.M."/>
            <person name="Davidsen T.M."/>
            <person name="Wayne K.J."/>
            <person name="Tettelin H."/>
            <person name="Glass J.I."/>
            <person name="Rusch D."/>
            <person name="Podicherti R."/>
            <person name="Tsui H.-C.T."/>
            <person name="Winkler M.E."/>
        </authorList>
    </citation>
    <scope>NUCLEOTIDE SEQUENCE</scope>
</reference>
<evidence type="ECO:0000256" key="3">
    <source>
        <dbReference type="ARBA" id="ARBA00022692"/>
    </source>
</evidence>